<reference evidence="1 2" key="1">
    <citation type="submission" date="2022-12" db="EMBL/GenBank/DDBJ databases">
        <title>Genomic features and morphological characterization of a novel Knufia sp. strain isolated from spacecraft assembly facility.</title>
        <authorList>
            <person name="Teixeira M."/>
            <person name="Chander A.M."/>
            <person name="Stajich J.E."/>
            <person name="Venkateswaran K."/>
        </authorList>
    </citation>
    <scope>NUCLEOTIDE SEQUENCE [LARGE SCALE GENOMIC DNA]</scope>
    <source>
        <strain evidence="1 2">FJI-L2-BK-P2</strain>
    </source>
</reference>
<name>A0AAN8I8E8_9EURO</name>
<comment type="caution">
    <text evidence="1">The sequence shown here is derived from an EMBL/GenBank/DDBJ whole genome shotgun (WGS) entry which is preliminary data.</text>
</comment>
<dbReference type="AlphaFoldDB" id="A0AAN8I8E8"/>
<dbReference type="Proteomes" id="UP001316803">
    <property type="component" value="Unassembled WGS sequence"/>
</dbReference>
<protein>
    <recommendedName>
        <fullName evidence="3">F-box domain-containing protein</fullName>
    </recommendedName>
</protein>
<evidence type="ECO:0000313" key="1">
    <source>
        <dbReference type="EMBL" id="KAK5954501.1"/>
    </source>
</evidence>
<dbReference type="EMBL" id="JAKLMC020000008">
    <property type="protein sequence ID" value="KAK5954501.1"/>
    <property type="molecule type" value="Genomic_DNA"/>
</dbReference>
<organism evidence="1 2">
    <name type="scientific">Knufia fluminis</name>
    <dbReference type="NCBI Taxonomy" id="191047"/>
    <lineage>
        <taxon>Eukaryota</taxon>
        <taxon>Fungi</taxon>
        <taxon>Dikarya</taxon>
        <taxon>Ascomycota</taxon>
        <taxon>Pezizomycotina</taxon>
        <taxon>Eurotiomycetes</taxon>
        <taxon>Chaetothyriomycetidae</taxon>
        <taxon>Chaetothyriales</taxon>
        <taxon>Trichomeriaceae</taxon>
        <taxon>Knufia</taxon>
    </lineage>
</organism>
<gene>
    <name evidence="1" type="ORF">OHC33_004223</name>
</gene>
<accession>A0AAN8I8E8</accession>
<evidence type="ECO:0000313" key="2">
    <source>
        <dbReference type="Proteomes" id="UP001316803"/>
    </source>
</evidence>
<keyword evidence="2" id="KW-1185">Reference proteome</keyword>
<evidence type="ECO:0008006" key="3">
    <source>
        <dbReference type="Google" id="ProtNLM"/>
    </source>
</evidence>
<sequence length="95" mass="11221">MQPSRLAQLPIELIYPMLEHLLRVFDYNAFPNLYLTCTFFRNLFDSNVRAFKLFRRAMFEVLWNQPGGLGELADMDRRAKRRGLTHLWLTGSNEA</sequence>
<proteinExistence type="predicted"/>